<dbReference type="AlphaFoldDB" id="A0A9N9R5D5"/>
<reference evidence="2" key="2">
    <citation type="submission" date="2022-10" db="EMBL/GenBank/DDBJ databases">
        <authorList>
            <consortium name="ENA_rothamsted_submissions"/>
            <consortium name="culmorum"/>
            <person name="King R."/>
        </authorList>
    </citation>
    <scope>NUCLEOTIDE SEQUENCE</scope>
</reference>
<dbReference type="OrthoDB" id="7472934at2759"/>
<protein>
    <submittedName>
        <fullName evidence="2">Uncharacterized protein</fullName>
    </submittedName>
</protein>
<keyword evidence="3" id="KW-1185">Reference proteome</keyword>
<reference evidence="2" key="1">
    <citation type="submission" date="2021-12" db="EMBL/GenBank/DDBJ databases">
        <authorList>
            <person name="King R."/>
        </authorList>
    </citation>
    <scope>NUCLEOTIDE SEQUENCE</scope>
</reference>
<name>A0A9N9R5D5_9NEOP</name>
<dbReference type="EMBL" id="OU893351">
    <property type="protein sequence ID" value="CAG9789867.1"/>
    <property type="molecule type" value="Genomic_DNA"/>
</dbReference>
<evidence type="ECO:0000256" key="1">
    <source>
        <dbReference type="SAM" id="MobiDB-lite"/>
    </source>
</evidence>
<gene>
    <name evidence="2" type="ORF">DIATSA_LOCUS7572</name>
</gene>
<organism evidence="2 3">
    <name type="scientific">Diatraea saccharalis</name>
    <name type="common">sugarcane borer</name>
    <dbReference type="NCBI Taxonomy" id="40085"/>
    <lineage>
        <taxon>Eukaryota</taxon>
        <taxon>Metazoa</taxon>
        <taxon>Ecdysozoa</taxon>
        <taxon>Arthropoda</taxon>
        <taxon>Hexapoda</taxon>
        <taxon>Insecta</taxon>
        <taxon>Pterygota</taxon>
        <taxon>Neoptera</taxon>
        <taxon>Endopterygota</taxon>
        <taxon>Lepidoptera</taxon>
        <taxon>Glossata</taxon>
        <taxon>Ditrysia</taxon>
        <taxon>Pyraloidea</taxon>
        <taxon>Crambidae</taxon>
        <taxon>Crambinae</taxon>
        <taxon>Diatraea</taxon>
    </lineage>
</organism>
<evidence type="ECO:0000313" key="2">
    <source>
        <dbReference type="EMBL" id="CAG9789867.1"/>
    </source>
</evidence>
<feature type="compositionally biased region" description="Polar residues" evidence="1">
    <location>
        <begin position="48"/>
        <end position="64"/>
    </location>
</feature>
<dbReference type="Proteomes" id="UP001153714">
    <property type="component" value="Chromosome 20"/>
</dbReference>
<sequence>MIKKHVDSVTSVVSCQCQLTYYLNYNIQIFCIFQMFCIQETESPHTDPFSNNDQDPLSNPNQSESSDDEPSAKRLKTSFNSPSLNLKVYQIPAFNTPQSLSIFPTAPTTSLPKFVNNPLNLANPLALNNSIVKNANNIVKNLQSRYSLPAKLTITPVQTPNKTETGEVVRYKKNGEIAKKRGPPKGYKRKPKVDLSMSLTNMSNVALLQVY</sequence>
<accession>A0A9N9R5D5</accession>
<evidence type="ECO:0000313" key="3">
    <source>
        <dbReference type="Proteomes" id="UP001153714"/>
    </source>
</evidence>
<feature type="region of interest" description="Disordered" evidence="1">
    <location>
        <begin position="44"/>
        <end position="77"/>
    </location>
</feature>
<proteinExistence type="predicted"/>